<name>A0A132B9Y2_MOLSC</name>
<dbReference type="InParanoid" id="A0A132B9Y2"/>
<evidence type="ECO:0000313" key="2">
    <source>
        <dbReference type="EMBL" id="KUJ09053.1"/>
    </source>
</evidence>
<dbReference type="KEGG" id="psco:LY89DRAFT_763588"/>
<sequence length="576" mass="68453">MANPSGSTGTQTNWPSSNTPMTAEEFEERKMSSKFARREKLLEQEREKMELCQALLISIWKKENYEVWEMFYQVGFFGLQNLLTTEFAYACEEVITRIFPCDPDLILVPRDWQPQDCSFSLPRGWMYSYIIFATEFELHRDSKPTSSDTSTEGIPINFQKRHYARVPKHVRPEKYRRFLRTTSIFSGWRVTERSSISPAEKVDELFRMKLYEGSIEWAQRENAPLCVSLEIVYDALFFFGMAQIKIKRFCRGRILWRYGRLTRLPLELQLKIIESFLSIKDIDDCLRLAFPHLASLYVRTMAIRFQNWLHDLCSRDNMRYLTTQRLHDDRSRPEQTRLFNVYQVRSYDQDPDLCFLPSDHPSSLEPHVPGLQTAEARFLSFMIGAYWWLKRWTHGSSEDPASFAAARERLDYEDARPLFHLVTLDSQLLRREDRTPFESTAPQLEGDMWGHDVIEQREETVYDAVLIEFGELTSICDDMEIFMRPELFLEQYSLSRHGEFQRRQRECLKDEDRVVYCNRADELIDIVCAQVREYEFWETWADVVLMFEAAVSEWEKAEFMHQRHIRMLARHHRANG</sequence>
<dbReference type="RefSeq" id="XP_018063408.1">
    <property type="nucleotide sequence ID" value="XM_018221602.1"/>
</dbReference>
<dbReference type="EMBL" id="KQ947433">
    <property type="protein sequence ID" value="KUJ09053.1"/>
    <property type="molecule type" value="Genomic_DNA"/>
</dbReference>
<dbReference type="GeneID" id="28831328"/>
<organism evidence="2 3">
    <name type="scientific">Mollisia scopiformis</name>
    <name type="common">Conifer needle endophyte fungus</name>
    <name type="synonym">Phialocephala scopiformis</name>
    <dbReference type="NCBI Taxonomy" id="149040"/>
    <lineage>
        <taxon>Eukaryota</taxon>
        <taxon>Fungi</taxon>
        <taxon>Dikarya</taxon>
        <taxon>Ascomycota</taxon>
        <taxon>Pezizomycotina</taxon>
        <taxon>Leotiomycetes</taxon>
        <taxon>Helotiales</taxon>
        <taxon>Mollisiaceae</taxon>
        <taxon>Mollisia</taxon>
    </lineage>
</organism>
<protein>
    <submittedName>
        <fullName evidence="2">Uncharacterized protein</fullName>
    </submittedName>
</protein>
<reference evidence="2 3" key="1">
    <citation type="submission" date="2015-10" db="EMBL/GenBank/DDBJ databases">
        <title>Full genome of DAOMC 229536 Phialocephala scopiformis, a fungal endophyte of spruce producing the potent anti-insectan compound rugulosin.</title>
        <authorList>
            <consortium name="DOE Joint Genome Institute"/>
            <person name="Walker A.K."/>
            <person name="Frasz S.L."/>
            <person name="Seifert K.A."/>
            <person name="Miller J.D."/>
            <person name="Mondo S.J."/>
            <person name="Labutti K."/>
            <person name="Lipzen A."/>
            <person name="Dockter R."/>
            <person name="Kennedy M."/>
            <person name="Grigoriev I.V."/>
            <person name="Spatafora J.W."/>
        </authorList>
    </citation>
    <scope>NUCLEOTIDE SEQUENCE [LARGE SCALE GENOMIC DNA]</scope>
    <source>
        <strain evidence="2 3">CBS 120377</strain>
    </source>
</reference>
<dbReference type="Proteomes" id="UP000070700">
    <property type="component" value="Unassembled WGS sequence"/>
</dbReference>
<gene>
    <name evidence="2" type="ORF">LY89DRAFT_763588</name>
</gene>
<accession>A0A132B9Y2</accession>
<dbReference type="OrthoDB" id="3565354at2759"/>
<proteinExistence type="predicted"/>
<dbReference type="AlphaFoldDB" id="A0A132B9Y2"/>
<evidence type="ECO:0000313" key="3">
    <source>
        <dbReference type="Proteomes" id="UP000070700"/>
    </source>
</evidence>
<keyword evidence="3" id="KW-1185">Reference proteome</keyword>
<feature type="region of interest" description="Disordered" evidence="1">
    <location>
        <begin position="1"/>
        <end position="31"/>
    </location>
</feature>
<evidence type="ECO:0000256" key="1">
    <source>
        <dbReference type="SAM" id="MobiDB-lite"/>
    </source>
</evidence>
<feature type="compositionally biased region" description="Polar residues" evidence="1">
    <location>
        <begin position="1"/>
        <end position="21"/>
    </location>
</feature>